<gene>
    <name evidence="1" type="ORF">F1609_19440</name>
</gene>
<evidence type="ECO:0000313" key="2">
    <source>
        <dbReference type="Proteomes" id="UP000819052"/>
    </source>
</evidence>
<dbReference type="EMBL" id="VVIW01000012">
    <property type="protein sequence ID" value="NHZ42330.1"/>
    <property type="molecule type" value="Genomic_DNA"/>
</dbReference>
<comment type="caution">
    <text evidence="1">The sequence shown here is derived from an EMBL/GenBank/DDBJ whole genome shotgun (WGS) entry which is preliminary data.</text>
</comment>
<dbReference type="RefSeq" id="WP_167078246.1">
    <property type="nucleotide sequence ID" value="NZ_VVIW01000012.1"/>
</dbReference>
<dbReference type="Proteomes" id="UP000819052">
    <property type="component" value="Unassembled WGS sequence"/>
</dbReference>
<reference evidence="1 2" key="1">
    <citation type="submission" date="2019-09" db="EMBL/GenBank/DDBJ databases">
        <title>Taxonomy of Antarctic Massilia spp.: description of Massilia rubra sp. nov., Massilia aquatica sp. nov., Massilia mucilaginosa sp. nov., Massilia frigida sp. nov. isolated from streams, lakes and regoliths.</title>
        <authorList>
            <person name="Holochova P."/>
            <person name="Sedlacek I."/>
            <person name="Kralova S."/>
            <person name="Maslanova I."/>
            <person name="Busse H.-J."/>
            <person name="Stankova E."/>
            <person name="Vrbovska V."/>
            <person name="Kovarovic V."/>
            <person name="Bartak M."/>
            <person name="Svec P."/>
            <person name="Pantucek R."/>
        </authorList>
    </citation>
    <scope>NUCLEOTIDE SEQUENCE [LARGE SCALE GENOMIC DNA]</scope>
    <source>
        <strain evidence="1 2">CCM 8693</strain>
    </source>
</reference>
<accession>A0ABX0MD32</accession>
<proteinExistence type="predicted"/>
<keyword evidence="2" id="KW-1185">Reference proteome</keyword>
<sequence>MGKRQRAPAAWIRWQPGIGPDPEALARMATTARKPAKVMGEAWFMGDDRAMFDYLGTVPVDELSDEQLDNVLSEIASGTRNFGHMDEWDDWFAYLLHRLVALKQAPSQRHLIELLTTGFFIQHPQRDDDTDYTNALQTLGQVIMGPSRWRDGRLILDHVLNGPPAGPSEAWGWWNVGGDLSVSLFFCLKYLHPQHIKEWLGSVFAIGDPHWRAQILVWLGATQALWDDGSAFPSDLKNQPPDAGWTDSMLIDGKLAPAFISEENRSAFKEALRPVLALQLDDWLASIAQVDYLEMEAVPYMVGLHDL</sequence>
<organism evidence="1 2">
    <name type="scientific">Massilia aquatica</name>
    <dbReference type="NCBI Taxonomy" id="2609000"/>
    <lineage>
        <taxon>Bacteria</taxon>
        <taxon>Pseudomonadati</taxon>
        <taxon>Pseudomonadota</taxon>
        <taxon>Betaproteobacteria</taxon>
        <taxon>Burkholderiales</taxon>
        <taxon>Oxalobacteraceae</taxon>
        <taxon>Telluria group</taxon>
        <taxon>Massilia</taxon>
    </lineage>
</organism>
<evidence type="ECO:0000313" key="1">
    <source>
        <dbReference type="EMBL" id="NHZ42330.1"/>
    </source>
</evidence>
<protein>
    <submittedName>
        <fullName evidence="1">Uncharacterized protein</fullName>
    </submittedName>
</protein>
<name>A0ABX0MD32_9BURK</name>